<sequence length="986" mass="108834">MSFGKLTASALSATLENTLALANLNFDFSLVKIEAPKEYRDFGMRLSSQRSEEAENGLTHVTARKLGALFAGVAPACPKLIAAYGLRVSEIAKSSSHNPQGAKFDGIFSDQIGADGTSIWAAATSGNSAIAVHLLACMLARMWPATTAISIWVQLIQERKKALLGAEGEETTNLSSLTAAQVSVSREQVAKWDGSARAWLQIADAAKILPQKQLMLIVNNINTPVNEKSTVYESVILAWTTAMTVMEKSVSGTSQSVETGAPLLGLSSWHLYPDMLVLGRQTKEIKQHDKLIPAGTLVTVGLQDNKARSRGVFWSLPLAYLQFYGDPVVVRSSTRRESGLSIDELLQVALGSFLGQWVSKLAEFKGAAQLLILVASKLREATGPSPTWPSCIAGAAEMYLNSTGLDRTEYTQLIKSGRRRYPNFLGEKVYCLDPFLGLAVPKTLLGLTYGPEERIWILRNVASRYGKQAQKMIIQYSAPQTQISSIFECATAMPIQAIHRGQKRSRNGVESEALSHRRWINDEDQSSNNRRQDILKLGEEPVLYPHGMFTPCFLSNEGLRWNNAPLSFSGGFDDQYAPQYPENGPVTVDRLCATRPVQLDLIIGDPNVAALYVVQEEDIDAVNNFTIQEVKDAFVNKCISPVLLKDHILAMGPTPKIFPVVTSMRALCTLSEVYKGLLGARIAIKVAEKPLWRSKWLQPHIWRPIGLEPFTLNYSETFSCIAEFESGSFNIDPDTLKSVMAMSSRNSIFIAAPLLLDPADTHGIGRVKRIVGNVAKPGIAMMIAPQKPKMRKLDDDTWNHINHNEFDGQPTNSFQNTTLHLSFTDWEMPVDVGDHGNRDREVFFLEAPVSLHHRGVWVADIDILKLFEDSKFKVLVAPGCSGHQGVTSSDLAKEIVADELVSIDSWEELLDTPLEPAVVRAHGNWQARLAAAALSVQRGHKTLVVPAIFCWNCYCGKERTSVEDDIYPRMDEEMDTSNDDFGDERM</sequence>
<protein>
    <submittedName>
        <fullName evidence="1">Uncharacterized protein</fullName>
    </submittedName>
</protein>
<reference evidence="1 2" key="1">
    <citation type="submission" date="2016-03" db="EMBL/GenBank/DDBJ databases">
        <authorList>
            <person name="Ploux O."/>
        </authorList>
    </citation>
    <scope>NUCLEOTIDE SEQUENCE [LARGE SCALE GENOMIC DNA]</scope>
    <source>
        <strain evidence="1 2">UAMH 11012</strain>
    </source>
</reference>
<gene>
    <name evidence="1" type="ORF">PAC_11666</name>
</gene>
<evidence type="ECO:0000313" key="2">
    <source>
        <dbReference type="Proteomes" id="UP000184330"/>
    </source>
</evidence>
<dbReference type="EMBL" id="FJOG01000019">
    <property type="protein sequence ID" value="CZR61769.1"/>
    <property type="molecule type" value="Genomic_DNA"/>
</dbReference>
<name>A0A1L7X9S1_9HELO</name>
<dbReference type="OrthoDB" id="5354164at2759"/>
<proteinExistence type="predicted"/>
<evidence type="ECO:0000313" key="1">
    <source>
        <dbReference type="EMBL" id="CZR61769.1"/>
    </source>
</evidence>
<organism evidence="1 2">
    <name type="scientific">Phialocephala subalpina</name>
    <dbReference type="NCBI Taxonomy" id="576137"/>
    <lineage>
        <taxon>Eukaryota</taxon>
        <taxon>Fungi</taxon>
        <taxon>Dikarya</taxon>
        <taxon>Ascomycota</taxon>
        <taxon>Pezizomycotina</taxon>
        <taxon>Leotiomycetes</taxon>
        <taxon>Helotiales</taxon>
        <taxon>Mollisiaceae</taxon>
        <taxon>Phialocephala</taxon>
        <taxon>Phialocephala fortinii species complex</taxon>
    </lineage>
</organism>
<dbReference type="Proteomes" id="UP000184330">
    <property type="component" value="Unassembled WGS sequence"/>
</dbReference>
<keyword evidence="2" id="KW-1185">Reference proteome</keyword>
<accession>A0A1L7X9S1</accession>
<dbReference type="AlphaFoldDB" id="A0A1L7X9S1"/>